<name>A0A8I1Y2Y2_BRAEL</name>
<evidence type="ECO:0000313" key="3">
    <source>
        <dbReference type="Proteomes" id="UP000673383"/>
    </source>
</evidence>
<accession>A0A8I1Y2Y2</accession>
<proteinExistence type="predicted"/>
<sequence length="163" mass="16428">MRLGMRPGRLTILACSLSLAASAAWAGPATTSGSVALALAGVVAPYAPLPAKEKKAVAAFFNGDSNVPVTRKITVTADKVVCRASNVDITSRSCALTFGGNTRTVTGREANAIFATEALAGVPPDGAAGTIYEALSKLSCTLDPKVIKDKAGGGADCSFEPGN</sequence>
<evidence type="ECO:0000313" key="2">
    <source>
        <dbReference type="EMBL" id="MBP1290981.1"/>
    </source>
</evidence>
<dbReference type="RefSeq" id="WP_370143849.1">
    <property type="nucleotide sequence ID" value="NZ_JAFICZ010000001.1"/>
</dbReference>
<dbReference type="AlphaFoldDB" id="A0A8I1Y2Y2"/>
<feature type="chain" id="PRO_5034440986" evidence="1">
    <location>
        <begin position="27"/>
        <end position="163"/>
    </location>
</feature>
<organism evidence="2 3">
    <name type="scientific">Bradyrhizobium elkanii</name>
    <dbReference type="NCBI Taxonomy" id="29448"/>
    <lineage>
        <taxon>Bacteria</taxon>
        <taxon>Pseudomonadati</taxon>
        <taxon>Pseudomonadota</taxon>
        <taxon>Alphaproteobacteria</taxon>
        <taxon>Hyphomicrobiales</taxon>
        <taxon>Nitrobacteraceae</taxon>
        <taxon>Bradyrhizobium</taxon>
    </lineage>
</organism>
<feature type="signal peptide" evidence="1">
    <location>
        <begin position="1"/>
        <end position="26"/>
    </location>
</feature>
<comment type="caution">
    <text evidence="2">The sequence shown here is derived from an EMBL/GenBank/DDBJ whole genome shotgun (WGS) entry which is preliminary data.</text>
</comment>
<gene>
    <name evidence="2" type="ORF">JOH49_000734</name>
</gene>
<evidence type="ECO:0000256" key="1">
    <source>
        <dbReference type="SAM" id="SignalP"/>
    </source>
</evidence>
<dbReference type="EMBL" id="JAFICZ010000001">
    <property type="protein sequence ID" value="MBP1290981.1"/>
    <property type="molecule type" value="Genomic_DNA"/>
</dbReference>
<keyword evidence="1" id="KW-0732">Signal</keyword>
<reference evidence="2" key="1">
    <citation type="submission" date="2021-02" db="EMBL/GenBank/DDBJ databases">
        <title>Genomic Encyclopedia of Type Strains, Phase IV (KMG-V): Genome sequencing to study the core and pangenomes of soil and plant-associated prokaryotes.</title>
        <authorList>
            <person name="Whitman W."/>
        </authorList>
    </citation>
    <scope>NUCLEOTIDE SEQUENCE</scope>
    <source>
        <strain evidence="2">USDA 406</strain>
    </source>
</reference>
<dbReference type="Proteomes" id="UP000673383">
    <property type="component" value="Unassembled WGS sequence"/>
</dbReference>
<protein>
    <submittedName>
        <fullName evidence="2">Uncharacterized protein</fullName>
    </submittedName>
</protein>